<evidence type="ECO:0000313" key="6">
    <source>
        <dbReference type="Proteomes" id="UP000219167"/>
    </source>
</evidence>
<dbReference type="GO" id="GO:0003700">
    <property type="term" value="F:DNA-binding transcription factor activity"/>
    <property type="evidence" value="ECO:0007669"/>
    <property type="project" value="InterPro"/>
</dbReference>
<keyword evidence="6" id="KW-1185">Reference proteome</keyword>
<name>A0A285U4N2_9HYPH</name>
<evidence type="ECO:0000256" key="2">
    <source>
        <dbReference type="ARBA" id="ARBA00023125"/>
    </source>
</evidence>
<keyword evidence="2" id="KW-0238">DNA-binding</keyword>
<organism evidence="5 6">
    <name type="scientific">Rhizobium subbaraonis</name>
    <dbReference type="NCBI Taxonomy" id="908946"/>
    <lineage>
        <taxon>Bacteria</taxon>
        <taxon>Pseudomonadati</taxon>
        <taxon>Pseudomonadota</taxon>
        <taxon>Alphaproteobacteria</taxon>
        <taxon>Hyphomicrobiales</taxon>
        <taxon>Rhizobiaceae</taxon>
        <taxon>Rhizobium/Agrobacterium group</taxon>
        <taxon>Rhizobium</taxon>
    </lineage>
</organism>
<protein>
    <submittedName>
        <fullName evidence="5">GntR family transcriptional regulator</fullName>
    </submittedName>
</protein>
<dbReference type="InterPro" id="IPR036388">
    <property type="entry name" value="WH-like_DNA-bd_sf"/>
</dbReference>
<evidence type="ECO:0000256" key="1">
    <source>
        <dbReference type="ARBA" id="ARBA00023015"/>
    </source>
</evidence>
<dbReference type="PANTHER" id="PTHR43537:SF45">
    <property type="entry name" value="GNTR FAMILY REGULATORY PROTEIN"/>
    <property type="match status" value="1"/>
</dbReference>
<dbReference type="Pfam" id="PF07729">
    <property type="entry name" value="FCD"/>
    <property type="match status" value="1"/>
</dbReference>
<dbReference type="SMART" id="SM00345">
    <property type="entry name" value="HTH_GNTR"/>
    <property type="match status" value="2"/>
</dbReference>
<dbReference type="OrthoDB" id="8066003at2"/>
<dbReference type="InterPro" id="IPR011711">
    <property type="entry name" value="GntR_C"/>
</dbReference>
<dbReference type="PANTHER" id="PTHR43537">
    <property type="entry name" value="TRANSCRIPTIONAL REGULATOR, GNTR FAMILY"/>
    <property type="match status" value="1"/>
</dbReference>
<dbReference type="InterPro" id="IPR000524">
    <property type="entry name" value="Tscrpt_reg_HTH_GntR"/>
</dbReference>
<reference evidence="5 6" key="1">
    <citation type="submission" date="2017-08" db="EMBL/GenBank/DDBJ databases">
        <authorList>
            <person name="de Groot N.N."/>
        </authorList>
    </citation>
    <scope>NUCLEOTIDE SEQUENCE [LARGE SCALE GENOMIC DNA]</scope>
    <source>
        <strain evidence="5 6">JC85</strain>
    </source>
</reference>
<feature type="domain" description="HTH gntR-type" evidence="4">
    <location>
        <begin position="21"/>
        <end position="88"/>
    </location>
</feature>
<dbReference type="InterPro" id="IPR036390">
    <property type="entry name" value="WH_DNA-bd_sf"/>
</dbReference>
<dbReference type="AlphaFoldDB" id="A0A285U4N2"/>
<dbReference type="SUPFAM" id="SSF48008">
    <property type="entry name" value="GntR ligand-binding domain-like"/>
    <property type="match status" value="1"/>
</dbReference>
<dbReference type="RefSeq" id="WP_097137156.1">
    <property type="nucleotide sequence ID" value="NZ_OBQD01000003.1"/>
</dbReference>
<dbReference type="PROSITE" id="PS50949">
    <property type="entry name" value="HTH_GNTR"/>
    <property type="match status" value="1"/>
</dbReference>
<dbReference type="EMBL" id="OBQD01000003">
    <property type="protein sequence ID" value="SOC36890.1"/>
    <property type="molecule type" value="Genomic_DNA"/>
</dbReference>
<dbReference type="Gene3D" id="1.10.10.10">
    <property type="entry name" value="Winged helix-like DNA-binding domain superfamily/Winged helix DNA-binding domain"/>
    <property type="match status" value="2"/>
</dbReference>
<proteinExistence type="predicted"/>
<dbReference type="SUPFAM" id="SSF46785">
    <property type="entry name" value="Winged helix' DNA-binding domain"/>
    <property type="match status" value="2"/>
</dbReference>
<evidence type="ECO:0000313" key="5">
    <source>
        <dbReference type="EMBL" id="SOC36890.1"/>
    </source>
</evidence>
<dbReference type="GO" id="GO:0003677">
    <property type="term" value="F:DNA binding"/>
    <property type="evidence" value="ECO:0007669"/>
    <property type="project" value="UniProtKB-KW"/>
</dbReference>
<keyword evidence="3" id="KW-0804">Transcription</keyword>
<gene>
    <name evidence="5" type="ORF">SAMN05892877_103229</name>
</gene>
<dbReference type="SMART" id="SM00895">
    <property type="entry name" value="FCD"/>
    <property type="match status" value="1"/>
</dbReference>
<sequence length="342" mass="38148">MAVDRTMAKERAEVVETGEARPLYLRIRDQISGAIAAGRLPKDALLLEGHVAGIFSSTRTPVRQAFALLETEGAIRRFDGRGFVVGRGRGAPLRIALTSDMFGDGEEAQPLRKAPAWETIYEALEREMVHLSVFGRHRINEVELARAKGVGRQVARDALTRLENLGIVEKDERMRWTVVPLDEGRMRDLHDIRVALEPVALRQAYPFMPEQERTAMTARLRRALAGYPDLSLEEMDGMETDLHITLLGHCPNREILIALRRARFMLNVSKHIMGVSHVMPKDEPFIAEHLTVFAALEVGDVEGAAEALRHHIAVSLPKVIGRVAEFRATHRPEVPGYVMAAG</sequence>
<keyword evidence="1" id="KW-0805">Transcription regulation</keyword>
<evidence type="ECO:0000256" key="3">
    <source>
        <dbReference type="ARBA" id="ARBA00023163"/>
    </source>
</evidence>
<dbReference type="Gene3D" id="1.20.120.530">
    <property type="entry name" value="GntR ligand-binding domain-like"/>
    <property type="match status" value="1"/>
</dbReference>
<evidence type="ECO:0000259" key="4">
    <source>
        <dbReference type="PROSITE" id="PS50949"/>
    </source>
</evidence>
<dbReference type="Proteomes" id="UP000219167">
    <property type="component" value="Unassembled WGS sequence"/>
</dbReference>
<accession>A0A285U4N2</accession>
<dbReference type="Pfam" id="PF00392">
    <property type="entry name" value="GntR"/>
    <property type="match status" value="1"/>
</dbReference>
<dbReference type="InterPro" id="IPR008920">
    <property type="entry name" value="TF_FadR/GntR_C"/>
</dbReference>